<gene>
    <name evidence="1" type="ORF">OFLC_LOCUS14959</name>
</gene>
<dbReference type="STRING" id="387005.A0A183I5E7"/>
<dbReference type="Proteomes" id="UP000267606">
    <property type="component" value="Unassembled WGS sequence"/>
</dbReference>
<evidence type="ECO:0000313" key="1">
    <source>
        <dbReference type="EMBL" id="VDP19757.1"/>
    </source>
</evidence>
<protein>
    <submittedName>
        <fullName evidence="3">Ty3-gypsy retrotransposon protein</fullName>
    </submittedName>
</protein>
<keyword evidence="2" id="KW-1185">Reference proteome</keyword>
<proteinExistence type="predicted"/>
<dbReference type="AlphaFoldDB" id="A0A183I5E7"/>
<dbReference type="EMBL" id="UZAJ01041410">
    <property type="protein sequence ID" value="VDP19757.1"/>
    <property type="molecule type" value="Genomic_DNA"/>
</dbReference>
<evidence type="ECO:0000313" key="2">
    <source>
        <dbReference type="Proteomes" id="UP000267606"/>
    </source>
</evidence>
<reference evidence="3" key="1">
    <citation type="submission" date="2016-06" db="UniProtKB">
        <authorList>
            <consortium name="WormBaseParasite"/>
        </authorList>
    </citation>
    <scope>IDENTIFICATION</scope>
</reference>
<accession>A0A183I5E7</accession>
<dbReference type="WBParaSite" id="OFLC_0001497001-mRNA-1">
    <property type="protein sequence ID" value="OFLC_0001497001-mRNA-1"/>
    <property type="gene ID" value="OFLC_0001497001"/>
</dbReference>
<sequence>MDNSREQARMMKKNKSAKKSVKYTSIADGYKHGSEPSSNIMEQPTMSQHLRPIMDDGIRAILMHSIMICRYIYHEFNAAAINSLPRFVGFRELIDGIFCILQKLHNMEMMARLINTVETVADISLIWSLN</sequence>
<reference evidence="1 2" key="2">
    <citation type="submission" date="2018-11" db="EMBL/GenBank/DDBJ databases">
        <authorList>
            <consortium name="Pathogen Informatics"/>
        </authorList>
    </citation>
    <scope>NUCLEOTIDE SEQUENCE [LARGE SCALE GENOMIC DNA]</scope>
</reference>
<evidence type="ECO:0000313" key="3">
    <source>
        <dbReference type="WBParaSite" id="OFLC_0001497001-mRNA-1"/>
    </source>
</evidence>
<name>A0A183I5E7_9BILA</name>
<organism evidence="3">
    <name type="scientific">Onchocerca flexuosa</name>
    <dbReference type="NCBI Taxonomy" id="387005"/>
    <lineage>
        <taxon>Eukaryota</taxon>
        <taxon>Metazoa</taxon>
        <taxon>Ecdysozoa</taxon>
        <taxon>Nematoda</taxon>
        <taxon>Chromadorea</taxon>
        <taxon>Rhabditida</taxon>
        <taxon>Spirurina</taxon>
        <taxon>Spiruromorpha</taxon>
        <taxon>Filarioidea</taxon>
        <taxon>Onchocercidae</taxon>
        <taxon>Onchocerca</taxon>
    </lineage>
</organism>